<dbReference type="SMART" id="SM00606">
    <property type="entry name" value="CBD_IV"/>
    <property type="match status" value="1"/>
</dbReference>
<dbReference type="InterPro" id="IPR005084">
    <property type="entry name" value="CBM6"/>
</dbReference>
<evidence type="ECO:0000256" key="1">
    <source>
        <dbReference type="ARBA" id="ARBA00009865"/>
    </source>
</evidence>
<keyword evidence="3" id="KW-0732">Signal</keyword>
<evidence type="ECO:0000259" key="8">
    <source>
        <dbReference type="PROSITE" id="PS51175"/>
    </source>
</evidence>
<dbReference type="InterPro" id="IPR023296">
    <property type="entry name" value="Glyco_hydro_beta-prop_sf"/>
</dbReference>
<comment type="similarity">
    <text evidence="1 7">Belongs to the glycosyl hydrolase 43 family.</text>
</comment>
<dbReference type="Pfam" id="PF04616">
    <property type="entry name" value="Glyco_hydro_43"/>
    <property type="match status" value="1"/>
</dbReference>
<protein>
    <submittedName>
        <fullName evidence="9">Glycoside hydrolase family 43 protein</fullName>
    </submittedName>
</protein>
<evidence type="ECO:0000313" key="9">
    <source>
        <dbReference type="EMBL" id="MFD2744705.1"/>
    </source>
</evidence>
<keyword evidence="10" id="KW-1185">Reference proteome</keyword>
<dbReference type="EMBL" id="JBHUMB010000014">
    <property type="protein sequence ID" value="MFD2744705.1"/>
    <property type="molecule type" value="Genomic_DNA"/>
</dbReference>
<keyword evidence="4 7" id="KW-0378">Hydrolase</keyword>
<dbReference type="InterPro" id="IPR008979">
    <property type="entry name" value="Galactose-bd-like_sf"/>
</dbReference>
<evidence type="ECO:0000256" key="2">
    <source>
        <dbReference type="ARBA" id="ARBA00022651"/>
    </source>
</evidence>
<proteinExistence type="inferred from homology"/>
<dbReference type="Proteomes" id="UP001597418">
    <property type="component" value="Unassembled WGS sequence"/>
</dbReference>
<dbReference type="RefSeq" id="WP_231863114.1">
    <property type="nucleotide sequence ID" value="NZ_JBHUMB010000014.1"/>
</dbReference>
<evidence type="ECO:0000256" key="5">
    <source>
        <dbReference type="ARBA" id="ARBA00023277"/>
    </source>
</evidence>
<keyword evidence="6 7" id="KW-0326">Glycosidase</keyword>
<organism evidence="9 10">
    <name type="scientific">Sphingobacterium populi</name>
    <dbReference type="NCBI Taxonomy" id="1812824"/>
    <lineage>
        <taxon>Bacteria</taxon>
        <taxon>Pseudomonadati</taxon>
        <taxon>Bacteroidota</taxon>
        <taxon>Sphingobacteriia</taxon>
        <taxon>Sphingobacteriales</taxon>
        <taxon>Sphingobacteriaceae</taxon>
        <taxon>Sphingobacterium</taxon>
    </lineage>
</organism>
<comment type="caution">
    <text evidence="9">The sequence shown here is derived from an EMBL/GenBank/DDBJ whole genome shotgun (WGS) entry which is preliminary data.</text>
</comment>
<gene>
    <name evidence="9" type="ORF">ACFSQ6_15005</name>
</gene>
<evidence type="ECO:0000256" key="7">
    <source>
        <dbReference type="RuleBase" id="RU361187"/>
    </source>
</evidence>
<name>A0ABW5UHA3_9SPHI</name>
<keyword evidence="2" id="KW-0858">Xylan degradation</keyword>
<dbReference type="InterPro" id="IPR052176">
    <property type="entry name" value="Glycosyl_Hydrlase_43_Enz"/>
</dbReference>
<dbReference type="Gene3D" id="2.115.10.20">
    <property type="entry name" value="Glycosyl hydrolase domain, family 43"/>
    <property type="match status" value="1"/>
</dbReference>
<accession>A0ABW5UHA3</accession>
<dbReference type="InterPro" id="IPR006710">
    <property type="entry name" value="Glyco_hydro_43"/>
</dbReference>
<keyword evidence="5" id="KW-0119">Carbohydrate metabolism</keyword>
<evidence type="ECO:0000256" key="6">
    <source>
        <dbReference type="ARBA" id="ARBA00023295"/>
    </source>
</evidence>
<keyword evidence="2" id="KW-0624">Polysaccharide degradation</keyword>
<dbReference type="PANTHER" id="PTHR43772:SF2">
    <property type="entry name" value="PUTATIVE (AFU_ORTHOLOGUE AFUA_2G04480)-RELATED"/>
    <property type="match status" value="1"/>
</dbReference>
<dbReference type="PANTHER" id="PTHR43772">
    <property type="entry name" value="ENDO-1,4-BETA-XYLANASE"/>
    <property type="match status" value="1"/>
</dbReference>
<sequence length="498" mass="55617">MRSIIIIKQLVFVFAEKQLMKHKKPTTASSSLQYIVPILHAMKKNILLHIFLFLLSLCCFMQQVNAQNPIVQTSYTADPAPLVYNDKVYLYTGQDEDQSTWFVMNDWRVYSSDDMVNWTDHGVVISASTFEWAKGDAWASQCVERNGKFYFYSTVTSRYNGKPAIGVAVADSPIGPFYDALGKPLAQTGKGDIDPTVFIDDDGQAYLYWGNPFLYYAKLHEDMISLKGEIVKVPMTEAAFGKREGNVSERPTLYEEGPWLYKRADLYYLLWAGGPIPEHIGYSVSKSPSGPWEYKGTLMPTEGASFTNHPGLMDYRGKSYFFYHNGALPGGSGFNRSVAVQMASFDPSGAIRPMKMTAAPDQPLQPLMPYQKVEAETMAWSEGMKANQNRQVGVFLTAQKDGAYTVVKGVDFGEDGASRLVARIGTTHFSDVALEIRIGSLNGTSLGKVKVPLTGGNDRWELVSIDIPKTTGVQDVYFVFHGKDRANAAYFDYWKLEK</sequence>
<evidence type="ECO:0000256" key="4">
    <source>
        <dbReference type="ARBA" id="ARBA00022801"/>
    </source>
</evidence>
<dbReference type="PROSITE" id="PS51175">
    <property type="entry name" value="CBM6"/>
    <property type="match status" value="1"/>
</dbReference>
<dbReference type="Pfam" id="PF03422">
    <property type="entry name" value="CBM_6"/>
    <property type="match status" value="1"/>
</dbReference>
<dbReference type="SUPFAM" id="SSF75005">
    <property type="entry name" value="Arabinanase/levansucrase/invertase"/>
    <property type="match status" value="1"/>
</dbReference>
<evidence type="ECO:0000256" key="3">
    <source>
        <dbReference type="ARBA" id="ARBA00022729"/>
    </source>
</evidence>
<dbReference type="SUPFAM" id="SSF49785">
    <property type="entry name" value="Galactose-binding domain-like"/>
    <property type="match status" value="1"/>
</dbReference>
<dbReference type="GO" id="GO:0016787">
    <property type="term" value="F:hydrolase activity"/>
    <property type="evidence" value="ECO:0007669"/>
    <property type="project" value="UniProtKB-KW"/>
</dbReference>
<dbReference type="CDD" id="cd04084">
    <property type="entry name" value="CBM6_xylanase-like"/>
    <property type="match status" value="1"/>
</dbReference>
<feature type="domain" description="CBM6" evidence="8">
    <location>
        <begin position="371"/>
        <end position="497"/>
    </location>
</feature>
<evidence type="ECO:0000313" key="10">
    <source>
        <dbReference type="Proteomes" id="UP001597418"/>
    </source>
</evidence>
<reference evidence="10" key="1">
    <citation type="journal article" date="2019" name="Int. J. Syst. Evol. Microbiol.">
        <title>The Global Catalogue of Microorganisms (GCM) 10K type strain sequencing project: providing services to taxonomists for standard genome sequencing and annotation.</title>
        <authorList>
            <consortium name="The Broad Institute Genomics Platform"/>
            <consortium name="The Broad Institute Genome Sequencing Center for Infectious Disease"/>
            <person name="Wu L."/>
            <person name="Ma J."/>
        </authorList>
    </citation>
    <scope>NUCLEOTIDE SEQUENCE [LARGE SCALE GENOMIC DNA]</scope>
    <source>
        <strain evidence="10">KCTC 42247</strain>
    </source>
</reference>
<dbReference type="CDD" id="cd18618">
    <property type="entry name" value="GH43_Xsa43E-like"/>
    <property type="match status" value="1"/>
</dbReference>
<dbReference type="InterPro" id="IPR006584">
    <property type="entry name" value="Cellulose-bd_IV"/>
</dbReference>
<dbReference type="Gene3D" id="2.60.120.260">
    <property type="entry name" value="Galactose-binding domain-like"/>
    <property type="match status" value="1"/>
</dbReference>